<dbReference type="EMBL" id="WJBH02000002">
    <property type="protein sequence ID" value="KAI9563932.1"/>
    <property type="molecule type" value="Genomic_DNA"/>
</dbReference>
<dbReference type="Pfam" id="PF07517">
    <property type="entry name" value="SecA_DEAD"/>
    <property type="match status" value="1"/>
</dbReference>
<keyword evidence="2" id="KW-0963">Cytoplasm</keyword>
<keyword evidence="3" id="KW-0547">Nucleotide-binding</keyword>
<organism evidence="12 13">
    <name type="scientific">Daphnia sinensis</name>
    <dbReference type="NCBI Taxonomy" id="1820382"/>
    <lineage>
        <taxon>Eukaryota</taxon>
        <taxon>Metazoa</taxon>
        <taxon>Ecdysozoa</taxon>
        <taxon>Arthropoda</taxon>
        <taxon>Crustacea</taxon>
        <taxon>Branchiopoda</taxon>
        <taxon>Diplostraca</taxon>
        <taxon>Cladocera</taxon>
        <taxon>Anomopoda</taxon>
        <taxon>Daphniidae</taxon>
        <taxon>Daphnia</taxon>
        <taxon>Daphnia similis group</taxon>
    </lineage>
</organism>
<gene>
    <name evidence="12" type="ORF">GHT06_011400</name>
</gene>
<keyword evidence="5" id="KW-0653">Protein transport</keyword>
<evidence type="ECO:0000313" key="12">
    <source>
        <dbReference type="EMBL" id="KAI9563932.1"/>
    </source>
</evidence>
<dbReference type="GO" id="GO:0006605">
    <property type="term" value="P:protein targeting"/>
    <property type="evidence" value="ECO:0007669"/>
    <property type="project" value="InterPro"/>
</dbReference>
<keyword evidence="8" id="KW-0472">Membrane</keyword>
<dbReference type="PANTHER" id="PTHR30612:SF0">
    <property type="entry name" value="CHLOROPLAST PROTEIN-TRANSPORTING ATPASE"/>
    <property type="match status" value="1"/>
</dbReference>
<dbReference type="InterPro" id="IPR027417">
    <property type="entry name" value="P-loop_NTPase"/>
</dbReference>
<name>A0AAD5L2P4_9CRUS</name>
<keyword evidence="4" id="KW-0067">ATP-binding</keyword>
<evidence type="ECO:0000313" key="13">
    <source>
        <dbReference type="Proteomes" id="UP000820818"/>
    </source>
</evidence>
<sequence length="2250" mass="257139">MDGKKCPEVSDTPTPKLLNNSDDVIEFIRSWIQQLDTKSKMHEDAVKHIESFVDRQISCLESTVVERQYVKVVLEMWLRKSLRKAFDYLNDETIDISVEMPTLLKELNSVNSFEDIGLTLNDAACQLMTNLCDAGCQYLQLILDQVDLFKNTPRFSVLVASYFKQFKASCIGKVFSRCLDDVGKDQTNGKRNRELIVTLNALLQVASKDVGIQNVLEKSFAGKDVKDFDDANGKDLINQLVEIFESCSVTSKNESSEWFNELKSEKECEPKLQVSIKETCKAFLFPKTAIEIKEEYGRKIIFIKGVSVFVSKFIEEMQRLKENNPEVQEIQMIGLSSVHIDCHLENETWHGTNVGIVADKIFVDCEVCRKDRKNNAQMKEETTESKEAYHVAGHFCVCWDVSGKNGEPGRPGTSGGNVHVICNEMFNAERWKIISDGGDGGDGKNGTNGEGKPDRKASKWSKEHFNQAFPSMSIFETGEQTDDKIPGDAVKTVLTTLNDLLPVENRKSGEDIQPDYRGNFFIEGTAKDGSEITVSYYQSKTKRHTLILCQGSSIGQGGSGGTMIFEFMTGENSFAFESSVPVVGKENRQPRAVRMGVYQAMGSNGAMGTPVGDVGLLHRLDTSEASVDQNLTGHYIGFENDVRLRMEHHRTKPTRQPNDPDNYYAKLKKGEYASIAYRGLSAYGQVQPLYSAVVNATKKKGIVRQSLVHHFFQVDEWQQMTQSLQEKLYNDWEKQKLAEDVDFLVSQMEDKETQLYQVSSRCSRGLENIGSIRFVKPALKNELSVKNVSDTSRSLVGRRSVGRRPVDFRQKPPVDVLCLDMLPTMGGVDSALHSIFGQMNSSGLYVCNNVKIFRQHLANFIRQNATSPTYPKEQSNQIELAEFSDKKEKHGKVSAFVKQFVLRVHKSNALDYPVAFDVKNAYFEHRRTNSEENEFNWQNATECQKLFEEYAMFVETPSNSLESSEMELLAIIYDETVHVYNDQLSSFKYSGTLNPDVTCKEHYIIYHENGEWQLAEPNLMATNLCNQIEEDFFEYQPIQTDCFRKFLYLLEKHNAKQQVIDSLKTLDPENGDIPDKLFQLLLKIFQENEESGENSNVEWLDEYSIDLCWLAEWIAEHNSRNLSPIFYLSIVNNISPVDWRCDFVMLEIYDRFSLADSDILDNGDIHNWLYQICNDIQDWVFKIAKGKPSLVPLLRKSVATSDSCSALLPQNLLRLMELIATYFEQDDGITSQHLPELELLPLGDWYHYLKSKMWEKKVDGLTIGDSSSSSSPEFLQKENKKLKNEAVYMLLELEFENKKDFCDKLLETSPDLKTVVILLKNALYPEVIPSQEYVERNIDDIIKEMMEKDMPQNNEPGNSVISYHTTLLATLKKKVKESKSMSDQMTKSDEQEHSLSEKRIKKLIKQWQKNGLELNDKSVVDFVCAYDYAVQKTCTKKGGQERFRLRDTQRLTIMALLTSKKIITLMQVSTGEGKSLIVTGVAIAIALCRNEDNKCKKIDVITSNDVLARRDSTLSVADGGLRDLYEYFNVSVANNCSQWVDERTQAYNAAVVYGQFAYFQRDYLLDEFYGHDIRGDRTRDLIIIDEVDCMLLDRGNSVLYLSHDIPGMEMLESLYVFIWEKIRSSSIGSDKLAVQESVKSAVLHDLYGVISKDDFESISDSLKDKPSEKNALWDHLIEKKVINSQGHLLIESNIENIKFKPQMDPKIRFYLRSVAKRERNIQIPTHLMSFVELHIDTWLNNAMKALELQRDEDYVVDQDRTDTSPDLNPQVIIIDKDTGIDQISSQWDGALHQFIQLKEGCKLTSQNLKSIFVVNTAYITTYVRVAGVSGTLGSKTEQLFMRENYRNRQIVIPTAFKKRFYLKPAKVFKSKDHWLHAIVKEARQIIRPGHQNKARSIVIFCQSIKNVNIVHSYLKNAVKSELNDNHIHCYTRDYEKFVFEGKSLEVGHVIIATNLAGRGTDIKISEQLKENGGLHICLTFLPKNERIEEQAMGRSARNGAPGSGVFLLYEESSSGKKWGTGKWFSMKEERHWKERLRISCLKDEFSGIENEQSCFDKFLDYYIELERELESQNREDQEIKTLSDSVLDKWALWLDQSGDPIKLSLSYCLDILHKFPAGLGLPEFKTTDTNWMTPIRSLAMAKHLARQKSSQSQTTAVEILNRVIASKDGSLYPAAHYYLAFILFEENFEDNKKKFIQILQTCETILNNHINMHLSFYRRVAHAAPEQTPSFCVVDAYKQQKNNMSLLLSL</sequence>
<proteinExistence type="predicted"/>
<feature type="region of interest" description="Disordered" evidence="9">
    <location>
        <begin position="433"/>
        <end position="461"/>
    </location>
</feature>
<dbReference type="SUPFAM" id="SSF52540">
    <property type="entry name" value="P-loop containing nucleoside triphosphate hydrolases"/>
    <property type="match status" value="2"/>
</dbReference>
<evidence type="ECO:0000256" key="6">
    <source>
        <dbReference type="ARBA" id="ARBA00022967"/>
    </source>
</evidence>
<dbReference type="SUPFAM" id="SSF81767">
    <property type="entry name" value="Pre-protein crosslinking domain of SecA"/>
    <property type="match status" value="1"/>
</dbReference>
<dbReference type="PROSITE" id="PS51196">
    <property type="entry name" value="SECA_MOTOR_DEAD"/>
    <property type="match status" value="1"/>
</dbReference>
<evidence type="ECO:0000256" key="9">
    <source>
        <dbReference type="SAM" id="MobiDB-lite"/>
    </source>
</evidence>
<dbReference type="GO" id="GO:0006886">
    <property type="term" value="P:intracellular protein transport"/>
    <property type="evidence" value="ECO:0007669"/>
    <property type="project" value="InterPro"/>
</dbReference>
<evidence type="ECO:0000256" key="2">
    <source>
        <dbReference type="ARBA" id="ARBA00022490"/>
    </source>
</evidence>
<feature type="domain" description="SecA family profile" evidence="11">
    <location>
        <begin position="1360"/>
        <end position="2039"/>
    </location>
</feature>
<feature type="compositionally biased region" description="Gly residues" evidence="9">
    <location>
        <begin position="437"/>
        <end position="449"/>
    </location>
</feature>
<evidence type="ECO:0000256" key="4">
    <source>
        <dbReference type="ARBA" id="ARBA00022840"/>
    </source>
</evidence>
<dbReference type="PANTHER" id="PTHR30612">
    <property type="entry name" value="SECA INNER MEMBRANE COMPONENT OF SEC PROTEIN SECRETION SYSTEM"/>
    <property type="match status" value="1"/>
</dbReference>
<dbReference type="InterPro" id="IPR011115">
    <property type="entry name" value="SecA_DEAD"/>
</dbReference>
<dbReference type="FunFam" id="3.90.1440.10:FF:000007">
    <property type="entry name" value="Uncharacterized protein"/>
    <property type="match status" value="1"/>
</dbReference>
<dbReference type="InterPro" id="IPR014018">
    <property type="entry name" value="SecA_motor_DEAD"/>
</dbReference>
<dbReference type="SMART" id="SM00957">
    <property type="entry name" value="SecA_DEAD"/>
    <property type="match status" value="1"/>
</dbReference>
<evidence type="ECO:0000259" key="10">
    <source>
        <dbReference type="PROSITE" id="PS51194"/>
    </source>
</evidence>
<evidence type="ECO:0000259" key="11">
    <source>
        <dbReference type="PROSITE" id="PS51196"/>
    </source>
</evidence>
<dbReference type="Pfam" id="PF21090">
    <property type="entry name" value="P-loop_SecA"/>
    <property type="match status" value="1"/>
</dbReference>
<dbReference type="Gene3D" id="3.40.50.300">
    <property type="entry name" value="P-loop containing nucleotide triphosphate hydrolases"/>
    <property type="match status" value="2"/>
</dbReference>
<reference evidence="12 13" key="1">
    <citation type="submission" date="2022-05" db="EMBL/GenBank/DDBJ databases">
        <title>A multi-omics perspective on studying reproductive biology in Daphnia sinensis.</title>
        <authorList>
            <person name="Jia J."/>
        </authorList>
    </citation>
    <scope>NUCLEOTIDE SEQUENCE [LARGE SCALE GENOMIC DNA]</scope>
    <source>
        <strain evidence="12 13">WSL</strain>
    </source>
</reference>
<comment type="caution">
    <text evidence="12">The sequence shown here is derived from an EMBL/GenBank/DDBJ whole genome shotgun (WGS) entry which is preliminary data.</text>
</comment>
<dbReference type="InterPro" id="IPR044722">
    <property type="entry name" value="SecA_SF2_C"/>
</dbReference>
<keyword evidence="1" id="KW-0813">Transport</keyword>
<dbReference type="Proteomes" id="UP000820818">
    <property type="component" value="Linkage Group LG2"/>
</dbReference>
<dbReference type="InterPro" id="IPR036670">
    <property type="entry name" value="SecA_X-link_sf"/>
</dbReference>
<evidence type="ECO:0008006" key="14">
    <source>
        <dbReference type="Google" id="ProtNLM"/>
    </source>
</evidence>
<dbReference type="GO" id="GO:0005524">
    <property type="term" value="F:ATP binding"/>
    <property type="evidence" value="ECO:0007669"/>
    <property type="project" value="UniProtKB-KW"/>
</dbReference>
<keyword evidence="13" id="KW-1185">Reference proteome</keyword>
<dbReference type="Gene3D" id="3.90.1440.10">
    <property type="entry name" value="SecA, preprotein cross-linking domain"/>
    <property type="match status" value="1"/>
</dbReference>
<evidence type="ECO:0000256" key="8">
    <source>
        <dbReference type="ARBA" id="ARBA00023136"/>
    </source>
</evidence>
<feature type="domain" description="Helicase C-terminal" evidence="10">
    <location>
        <begin position="1870"/>
        <end position="2056"/>
    </location>
</feature>
<evidence type="ECO:0000256" key="1">
    <source>
        <dbReference type="ARBA" id="ARBA00022448"/>
    </source>
</evidence>
<feature type="compositionally biased region" description="Basic and acidic residues" evidence="9">
    <location>
        <begin position="451"/>
        <end position="461"/>
    </location>
</feature>
<evidence type="ECO:0000256" key="3">
    <source>
        <dbReference type="ARBA" id="ARBA00022741"/>
    </source>
</evidence>
<keyword evidence="6" id="KW-1278">Translocase</keyword>
<dbReference type="InterPro" id="IPR001650">
    <property type="entry name" value="Helicase_C-like"/>
</dbReference>
<dbReference type="InterPro" id="IPR000185">
    <property type="entry name" value="SecA"/>
</dbReference>
<evidence type="ECO:0000256" key="5">
    <source>
        <dbReference type="ARBA" id="ARBA00022927"/>
    </source>
</evidence>
<evidence type="ECO:0000256" key="7">
    <source>
        <dbReference type="ARBA" id="ARBA00023010"/>
    </source>
</evidence>
<keyword evidence="7" id="KW-0811">Translocation</keyword>
<dbReference type="GO" id="GO:0017038">
    <property type="term" value="P:protein import"/>
    <property type="evidence" value="ECO:0007669"/>
    <property type="project" value="InterPro"/>
</dbReference>
<accession>A0AAD5L2P4</accession>
<dbReference type="PROSITE" id="PS51194">
    <property type="entry name" value="HELICASE_CTER"/>
    <property type="match status" value="1"/>
</dbReference>
<protein>
    <recommendedName>
        <fullName evidence="14">Helicase c-terminal domain containing protein</fullName>
    </recommendedName>
</protein>
<dbReference type="GO" id="GO:0016020">
    <property type="term" value="C:membrane"/>
    <property type="evidence" value="ECO:0007669"/>
    <property type="project" value="InterPro"/>
</dbReference>